<evidence type="ECO:0000313" key="5">
    <source>
        <dbReference type="EMBL" id="EEH55084.1"/>
    </source>
</evidence>
<dbReference type="InterPro" id="IPR032755">
    <property type="entry name" value="TSNAXIP1_N"/>
</dbReference>
<organism evidence="6">
    <name type="scientific">Micromonas pusilla (strain CCMP1545)</name>
    <name type="common">Picoplanktonic green alga</name>
    <dbReference type="NCBI Taxonomy" id="564608"/>
    <lineage>
        <taxon>Eukaryota</taxon>
        <taxon>Viridiplantae</taxon>
        <taxon>Chlorophyta</taxon>
        <taxon>Mamiellophyceae</taxon>
        <taxon>Mamiellales</taxon>
        <taxon>Mamiellaceae</taxon>
        <taxon>Micromonas</taxon>
    </lineage>
</organism>
<name>C1MYQ6_MICPC</name>
<dbReference type="GeneID" id="9686048"/>
<sequence>MTTLSSPVRGLGSVNLLDDDAARPPMGLDGADRPPWMDAEDGTDPYGDDSSPRRGGPLMGAARTGPRRTRDDALRFAASAASAQGASMLKESSARGTGIGNAPATGGSSRRGGDRAGASDEHNHYEVFPRQGARKPALLLQLESLLQEKLRQTGKLAEAKTGRWGAASHEPIEDAYDPSGVLALEAHRQTFEAFINAFATYRPLLEKVKDHYDRALDAALKTEHENVFLRSELAAVERRKAKAIESARAEANAKAANARGDLARRAVVAEEAVAAAAKAVASRDAEIEALRAQVAALTRERDDAVKERGIMRDKALADASWSSTPATERLSEMTLPPVPPHFQRADVKLEDGEGGLRAHVDGDEEEAADAAEEEAGVVAEEAAEEEGEGDEERAPEEAGDAAE</sequence>
<proteinExistence type="predicted"/>
<feature type="region of interest" description="Disordered" evidence="3">
    <location>
        <begin position="1"/>
        <end position="120"/>
    </location>
</feature>
<feature type="compositionally biased region" description="Basic and acidic residues" evidence="3">
    <location>
        <begin position="350"/>
        <end position="361"/>
    </location>
</feature>
<dbReference type="RefSeq" id="XP_003060315.1">
    <property type="nucleotide sequence ID" value="XM_003060269.1"/>
</dbReference>
<reference evidence="5 6" key="1">
    <citation type="journal article" date="2009" name="Science">
        <title>Green evolution and dynamic adaptations revealed by genomes of the marine picoeukaryotes Micromonas.</title>
        <authorList>
            <person name="Worden A.Z."/>
            <person name="Lee J.H."/>
            <person name="Mock T."/>
            <person name="Rouze P."/>
            <person name="Simmons M.P."/>
            <person name="Aerts A.L."/>
            <person name="Allen A.E."/>
            <person name="Cuvelier M.L."/>
            <person name="Derelle E."/>
            <person name="Everett M.V."/>
            <person name="Foulon E."/>
            <person name="Grimwood J."/>
            <person name="Gundlach H."/>
            <person name="Henrissat B."/>
            <person name="Napoli C."/>
            <person name="McDonald S.M."/>
            <person name="Parker M.S."/>
            <person name="Rombauts S."/>
            <person name="Salamov A."/>
            <person name="Von Dassow P."/>
            <person name="Badger J.H."/>
            <person name="Coutinho P.M."/>
            <person name="Demir E."/>
            <person name="Dubchak I."/>
            <person name="Gentemann C."/>
            <person name="Eikrem W."/>
            <person name="Gready J.E."/>
            <person name="John U."/>
            <person name="Lanier W."/>
            <person name="Lindquist E.A."/>
            <person name="Lucas S."/>
            <person name="Mayer K.F."/>
            <person name="Moreau H."/>
            <person name="Not F."/>
            <person name="Otillar R."/>
            <person name="Panaud O."/>
            <person name="Pangilinan J."/>
            <person name="Paulsen I."/>
            <person name="Piegu B."/>
            <person name="Poliakov A."/>
            <person name="Robbens S."/>
            <person name="Schmutz J."/>
            <person name="Toulza E."/>
            <person name="Wyss T."/>
            <person name="Zelensky A."/>
            <person name="Zhou K."/>
            <person name="Armbrust E.V."/>
            <person name="Bhattacharya D."/>
            <person name="Goodenough U.W."/>
            <person name="Van de Peer Y."/>
            <person name="Grigoriev I.V."/>
        </authorList>
    </citation>
    <scope>NUCLEOTIDE SEQUENCE [LARGE SCALE GENOMIC DNA]</scope>
    <source>
        <strain evidence="5 6">CCMP1545</strain>
    </source>
</reference>
<feature type="coiled-coil region" evidence="2">
    <location>
        <begin position="241"/>
        <end position="307"/>
    </location>
</feature>
<feature type="region of interest" description="Disordered" evidence="3">
    <location>
        <begin position="320"/>
        <end position="339"/>
    </location>
</feature>
<feature type="domain" description="Translin-associated factor X-interacting protein 1 N-terminal" evidence="4">
    <location>
        <begin position="177"/>
        <end position="252"/>
    </location>
</feature>
<feature type="compositionally biased region" description="Basic and acidic residues" evidence="3">
    <location>
        <begin position="111"/>
        <end position="120"/>
    </location>
</feature>
<feature type="compositionally biased region" description="Low complexity" evidence="3">
    <location>
        <begin position="77"/>
        <end position="87"/>
    </location>
</feature>
<dbReference type="Proteomes" id="UP000001876">
    <property type="component" value="Unassembled WGS sequence"/>
</dbReference>
<evidence type="ECO:0000256" key="2">
    <source>
        <dbReference type="SAM" id="Coils"/>
    </source>
</evidence>
<feature type="compositionally biased region" description="Acidic residues" evidence="3">
    <location>
        <begin position="362"/>
        <end position="403"/>
    </location>
</feature>
<dbReference type="KEGG" id="mpp:MICPUCDRAFT_40869"/>
<keyword evidence="1 2" id="KW-0175">Coiled coil</keyword>
<dbReference type="OMA" id="DPAMESM"/>
<dbReference type="OrthoDB" id="261426at2759"/>
<feature type="compositionally biased region" description="Acidic residues" evidence="3">
    <location>
        <begin position="38"/>
        <end position="47"/>
    </location>
</feature>
<evidence type="ECO:0000259" key="4">
    <source>
        <dbReference type="Pfam" id="PF15739"/>
    </source>
</evidence>
<evidence type="ECO:0000256" key="1">
    <source>
        <dbReference type="ARBA" id="ARBA00023054"/>
    </source>
</evidence>
<evidence type="ECO:0000256" key="3">
    <source>
        <dbReference type="SAM" id="MobiDB-lite"/>
    </source>
</evidence>
<protein>
    <submittedName>
        <fullName evidence="5">Predicted protein</fullName>
    </submittedName>
</protein>
<evidence type="ECO:0000313" key="6">
    <source>
        <dbReference type="Proteomes" id="UP000001876"/>
    </source>
</evidence>
<dbReference type="EMBL" id="GG663742">
    <property type="protein sequence ID" value="EEH55084.1"/>
    <property type="molecule type" value="Genomic_DNA"/>
</dbReference>
<keyword evidence="6" id="KW-1185">Reference proteome</keyword>
<dbReference type="AlphaFoldDB" id="C1MYQ6"/>
<gene>
    <name evidence="5" type="ORF">MICPUCDRAFT_40869</name>
</gene>
<dbReference type="Pfam" id="PF15739">
    <property type="entry name" value="TSNAXIP1_N"/>
    <property type="match status" value="1"/>
</dbReference>
<feature type="region of interest" description="Disordered" evidence="3">
    <location>
        <begin position="350"/>
        <end position="403"/>
    </location>
</feature>
<accession>C1MYQ6</accession>